<evidence type="ECO:0000256" key="4">
    <source>
        <dbReference type="ARBA" id="ARBA00022692"/>
    </source>
</evidence>
<dbReference type="STRING" id="393003.SAMN05660461_5938"/>
<feature type="transmembrane region" description="Helical" evidence="7">
    <location>
        <begin position="206"/>
        <end position="224"/>
    </location>
</feature>
<feature type="transmembrane region" description="Helical" evidence="7">
    <location>
        <begin position="158"/>
        <end position="176"/>
    </location>
</feature>
<evidence type="ECO:0000256" key="3">
    <source>
        <dbReference type="ARBA" id="ARBA00022475"/>
    </source>
</evidence>
<dbReference type="EMBL" id="FUZZ01000006">
    <property type="protein sequence ID" value="SKD10038.1"/>
    <property type="molecule type" value="Genomic_DNA"/>
</dbReference>
<evidence type="ECO:0000256" key="6">
    <source>
        <dbReference type="ARBA" id="ARBA00023136"/>
    </source>
</evidence>
<dbReference type="SUPFAM" id="SSF103473">
    <property type="entry name" value="MFS general substrate transporter"/>
    <property type="match status" value="1"/>
</dbReference>
<feature type="transmembrane region" description="Helical" evidence="7">
    <location>
        <begin position="372"/>
        <end position="391"/>
    </location>
</feature>
<dbReference type="InterPro" id="IPR036259">
    <property type="entry name" value="MFS_trans_sf"/>
</dbReference>
<feature type="domain" description="Major facilitator superfamily (MFS) profile" evidence="8">
    <location>
        <begin position="159"/>
        <end position="397"/>
    </location>
</feature>
<keyword evidence="2" id="KW-0813">Transport</keyword>
<evidence type="ECO:0000313" key="9">
    <source>
        <dbReference type="EMBL" id="SKD10038.1"/>
    </source>
</evidence>
<feature type="transmembrane region" description="Helical" evidence="7">
    <location>
        <begin position="45"/>
        <end position="64"/>
    </location>
</feature>
<dbReference type="GO" id="GO:0015212">
    <property type="term" value="F:cytidine transmembrane transporter activity"/>
    <property type="evidence" value="ECO:0007669"/>
    <property type="project" value="TreeGrafter"/>
</dbReference>
<feature type="transmembrane region" description="Helical" evidence="7">
    <location>
        <begin position="333"/>
        <end position="352"/>
    </location>
</feature>
<protein>
    <submittedName>
        <fullName evidence="9">Nucleoside transporter</fullName>
    </submittedName>
</protein>
<dbReference type="PROSITE" id="PS50850">
    <property type="entry name" value="MFS"/>
    <property type="match status" value="1"/>
</dbReference>
<dbReference type="GO" id="GO:0015213">
    <property type="term" value="F:uridine transmembrane transporter activity"/>
    <property type="evidence" value="ECO:0007669"/>
    <property type="project" value="TreeGrafter"/>
</dbReference>
<dbReference type="InterPro" id="IPR004740">
    <property type="entry name" value="Nuc_H_symport"/>
</dbReference>
<keyword evidence="6 7" id="KW-0472">Membrane</keyword>
<feature type="transmembrane region" description="Helical" evidence="7">
    <location>
        <begin position="132"/>
        <end position="152"/>
    </location>
</feature>
<proteinExistence type="predicted"/>
<name>A0A1T5PCC6_9BACT</name>
<dbReference type="Gene3D" id="1.20.1250.20">
    <property type="entry name" value="MFS general substrate transporter like domains"/>
    <property type="match status" value="2"/>
</dbReference>
<feature type="transmembrane region" description="Helical" evidence="7">
    <location>
        <begin position="12"/>
        <end position="33"/>
    </location>
</feature>
<evidence type="ECO:0000259" key="8">
    <source>
        <dbReference type="PROSITE" id="PS50850"/>
    </source>
</evidence>
<keyword evidence="3" id="KW-1003">Cell membrane</keyword>
<dbReference type="PANTHER" id="PTHR23522:SF4">
    <property type="entry name" value="NUCLEOSIDE PERMEASE NUPG-RELATED"/>
    <property type="match status" value="1"/>
</dbReference>
<evidence type="ECO:0000256" key="7">
    <source>
        <dbReference type="SAM" id="Phobius"/>
    </source>
</evidence>
<dbReference type="CDD" id="cd06177">
    <property type="entry name" value="MFS_NHS"/>
    <property type="match status" value="1"/>
</dbReference>
<comment type="subcellular location">
    <subcellularLocation>
        <location evidence="1">Cell membrane</location>
        <topology evidence="1">Multi-pass membrane protein</topology>
    </subcellularLocation>
</comment>
<dbReference type="InterPro" id="IPR020846">
    <property type="entry name" value="MFS_dom"/>
</dbReference>
<dbReference type="Pfam" id="PF03825">
    <property type="entry name" value="Nuc_H_symport"/>
    <property type="match status" value="1"/>
</dbReference>
<keyword evidence="4 7" id="KW-0812">Transmembrane</keyword>
<evidence type="ECO:0000256" key="1">
    <source>
        <dbReference type="ARBA" id="ARBA00004651"/>
    </source>
</evidence>
<feature type="transmembrane region" description="Helical" evidence="7">
    <location>
        <begin position="97"/>
        <end position="120"/>
    </location>
</feature>
<reference evidence="9 10" key="1">
    <citation type="submission" date="2017-02" db="EMBL/GenBank/DDBJ databases">
        <authorList>
            <person name="Peterson S.W."/>
        </authorList>
    </citation>
    <scope>NUCLEOTIDE SEQUENCE [LARGE SCALE GENOMIC DNA]</scope>
    <source>
        <strain evidence="9 10">DSM 18108</strain>
    </source>
</reference>
<organism evidence="9 10">
    <name type="scientific">Chitinophaga ginsengisegetis</name>
    <dbReference type="NCBI Taxonomy" id="393003"/>
    <lineage>
        <taxon>Bacteria</taxon>
        <taxon>Pseudomonadati</taxon>
        <taxon>Bacteroidota</taxon>
        <taxon>Chitinophagia</taxon>
        <taxon>Chitinophagales</taxon>
        <taxon>Chitinophagaceae</taxon>
        <taxon>Chitinophaga</taxon>
    </lineage>
</organism>
<keyword evidence="5 7" id="KW-1133">Transmembrane helix</keyword>
<feature type="transmembrane region" description="Helical" evidence="7">
    <location>
        <begin position="293"/>
        <end position="312"/>
    </location>
</feature>
<feature type="transmembrane region" description="Helical" evidence="7">
    <location>
        <begin position="244"/>
        <end position="262"/>
    </location>
</feature>
<dbReference type="Proteomes" id="UP000190166">
    <property type="component" value="Unassembled WGS sequence"/>
</dbReference>
<gene>
    <name evidence="9" type="ORF">SAMN05660461_5938</name>
</gene>
<dbReference type="GO" id="GO:0005886">
    <property type="term" value="C:plasma membrane"/>
    <property type="evidence" value="ECO:0007669"/>
    <property type="project" value="UniProtKB-SubCell"/>
</dbReference>
<evidence type="ECO:0000313" key="10">
    <source>
        <dbReference type="Proteomes" id="UP000190166"/>
    </source>
</evidence>
<feature type="transmembrane region" description="Helical" evidence="7">
    <location>
        <begin position="73"/>
        <end position="91"/>
    </location>
</feature>
<evidence type="ECO:0000256" key="2">
    <source>
        <dbReference type="ARBA" id="ARBA00022448"/>
    </source>
</evidence>
<dbReference type="RefSeq" id="WP_079473203.1">
    <property type="nucleotide sequence ID" value="NZ_FUZZ01000006.1"/>
</dbReference>
<keyword evidence="10" id="KW-1185">Reference proteome</keyword>
<sequence length="397" mass="44345">MPLSVRYRLSVMMLLEYFVWGAWYVTMGTYLLVTLKTGAVQVGAAYANLSIAAIISPLFIGLVADRFFSAQRLLGTLHLLGAAVLFCISYVHEFNVFWWLILLYTLLYMPTISLTNAVAFRQMANAGREFPAIRVWGTVGWIIAGLLVGGLHIENSMLTFRIAAASAFLLGIYSFWLPDTPPVKQQADLRGILGVDALKLFNNRSYTVFFITAVAICIPLAFYYSFANPFLNDMGVRNAAGKMTMGQLSELLFMLLIPLMFARLGVKKMLLLSMLCWVLRYLAFAWGNNNHEAWMLYAGILLHGICYDFFFVTGQIYTDKQAGLAVKNSAQGLITFATYGVGMLIGSFVSGFTTGAYSTNINGALLYQWRNIWLVPAGITAVCILFFTFLFRDNQHK</sequence>
<dbReference type="AlphaFoldDB" id="A0A1T5PCC6"/>
<accession>A0A1T5PCC6</accession>
<evidence type="ECO:0000256" key="5">
    <source>
        <dbReference type="ARBA" id="ARBA00022989"/>
    </source>
</evidence>
<dbReference type="PANTHER" id="PTHR23522">
    <property type="entry name" value="BLL5896 PROTEIN"/>
    <property type="match status" value="1"/>
</dbReference>